<evidence type="ECO:0000313" key="2">
    <source>
        <dbReference type="EMBL" id="OXC74030.1"/>
    </source>
</evidence>
<sequence length="268" mass="28945">MMTQPGDQLCQQVRKGLRAGEFQLAFQGVYHARTGALSSAEALIRWMHPQYGMLLPGAFISAVADPGVASDMTQFVIDSTCSHLGSWQREGHPAFPIAVNVPPSVVARASFARRLEQSARSHGVAPGLFQVELSEAEDATKILASKGLMDALREIDVHIAIDDFGTGYSSLAMLSALDVDVVKLAKELLERVPDDPRACEVVSAILNLLEKLAVTVVVEGVETAAQAQWLARWPNVLAQGFYFARPVFGLSNIPGCKREPARPLQLVG</sequence>
<dbReference type="AlphaFoldDB" id="A0A226WT93"/>
<name>A0A226WT93_CABSO</name>
<evidence type="ECO:0000313" key="3">
    <source>
        <dbReference type="Proteomes" id="UP000214720"/>
    </source>
</evidence>
<dbReference type="PANTHER" id="PTHR33121">
    <property type="entry name" value="CYCLIC DI-GMP PHOSPHODIESTERASE PDEF"/>
    <property type="match status" value="1"/>
</dbReference>
<dbReference type="CDD" id="cd01948">
    <property type="entry name" value="EAL"/>
    <property type="match status" value="1"/>
</dbReference>
<dbReference type="InterPro" id="IPR050706">
    <property type="entry name" value="Cyclic-di-GMP_PDE-like"/>
</dbReference>
<reference evidence="3" key="1">
    <citation type="submission" date="2017-01" db="EMBL/GenBank/DDBJ databases">
        <title>Genome Analysis of Deinococcus marmoris KOPRI26562.</title>
        <authorList>
            <person name="Kim J.H."/>
            <person name="Oh H.-M."/>
        </authorList>
    </citation>
    <scope>NUCLEOTIDE SEQUENCE [LARGE SCALE GENOMIC DNA]</scope>
    <source>
        <strain evidence="3">PAMC 26633</strain>
    </source>
</reference>
<dbReference type="GO" id="GO:0071111">
    <property type="term" value="F:cyclic-guanylate-specific phosphodiesterase activity"/>
    <property type="evidence" value="ECO:0007669"/>
    <property type="project" value="InterPro"/>
</dbReference>
<dbReference type="SUPFAM" id="SSF141868">
    <property type="entry name" value="EAL domain-like"/>
    <property type="match status" value="1"/>
</dbReference>
<gene>
    <name evidence="2" type="ORF">BSU04_34725</name>
</gene>
<feature type="domain" description="EAL" evidence="1">
    <location>
        <begin position="6"/>
        <end position="260"/>
    </location>
</feature>
<dbReference type="Pfam" id="PF00563">
    <property type="entry name" value="EAL"/>
    <property type="match status" value="1"/>
</dbReference>
<organism evidence="2 3">
    <name type="scientific">Caballeronia sordidicola</name>
    <name type="common">Burkholderia sordidicola</name>
    <dbReference type="NCBI Taxonomy" id="196367"/>
    <lineage>
        <taxon>Bacteria</taxon>
        <taxon>Pseudomonadati</taxon>
        <taxon>Pseudomonadota</taxon>
        <taxon>Betaproteobacteria</taxon>
        <taxon>Burkholderiales</taxon>
        <taxon>Burkholderiaceae</taxon>
        <taxon>Caballeronia</taxon>
    </lineage>
</organism>
<dbReference type="Proteomes" id="UP000214720">
    <property type="component" value="Unassembled WGS sequence"/>
</dbReference>
<dbReference type="PROSITE" id="PS50883">
    <property type="entry name" value="EAL"/>
    <property type="match status" value="1"/>
</dbReference>
<comment type="caution">
    <text evidence="2">The sequence shown here is derived from an EMBL/GenBank/DDBJ whole genome shotgun (WGS) entry which is preliminary data.</text>
</comment>
<evidence type="ECO:0000259" key="1">
    <source>
        <dbReference type="PROSITE" id="PS50883"/>
    </source>
</evidence>
<dbReference type="SMART" id="SM00052">
    <property type="entry name" value="EAL"/>
    <property type="match status" value="1"/>
</dbReference>
<dbReference type="EMBL" id="MTHB01000234">
    <property type="protein sequence ID" value="OXC74030.1"/>
    <property type="molecule type" value="Genomic_DNA"/>
</dbReference>
<dbReference type="Gene3D" id="3.20.20.450">
    <property type="entry name" value="EAL domain"/>
    <property type="match status" value="1"/>
</dbReference>
<dbReference type="InterPro" id="IPR035919">
    <property type="entry name" value="EAL_sf"/>
</dbReference>
<proteinExistence type="predicted"/>
<dbReference type="PANTHER" id="PTHR33121:SF70">
    <property type="entry name" value="SIGNALING PROTEIN YKOW"/>
    <property type="match status" value="1"/>
</dbReference>
<protein>
    <submittedName>
        <fullName evidence="2">Diguanylate cyclase/phosphodiesterase (GGDEF &amp; EAL domains) with PAS/PAC sensor(S)</fullName>
    </submittedName>
</protein>
<accession>A0A226WT93</accession>
<dbReference type="RefSeq" id="WP_089164487.1">
    <property type="nucleotide sequence ID" value="NZ_MTHB01000234.1"/>
</dbReference>
<dbReference type="InterPro" id="IPR001633">
    <property type="entry name" value="EAL_dom"/>
</dbReference>
<dbReference type="OrthoDB" id="9813903at2"/>